<evidence type="ECO:0008006" key="4">
    <source>
        <dbReference type="Google" id="ProtNLM"/>
    </source>
</evidence>
<dbReference type="Proteomes" id="UP000321393">
    <property type="component" value="Unassembled WGS sequence"/>
</dbReference>
<evidence type="ECO:0000256" key="1">
    <source>
        <dbReference type="SAM" id="MobiDB-lite"/>
    </source>
</evidence>
<dbReference type="AlphaFoldDB" id="A0A5A7UQ12"/>
<dbReference type="EMBL" id="SSTE01008485">
    <property type="protein sequence ID" value="KAA0055549.1"/>
    <property type="molecule type" value="Genomic_DNA"/>
</dbReference>
<proteinExistence type="predicted"/>
<protein>
    <recommendedName>
        <fullName evidence="4">CACTA en-spm transposon protein</fullName>
    </recommendedName>
</protein>
<evidence type="ECO:0000313" key="2">
    <source>
        <dbReference type="EMBL" id="KAA0055549.1"/>
    </source>
</evidence>
<reference evidence="2 3" key="1">
    <citation type="submission" date="2019-08" db="EMBL/GenBank/DDBJ databases">
        <title>Draft genome sequences of two oriental melons (Cucumis melo L. var makuwa).</title>
        <authorList>
            <person name="Kwon S.-Y."/>
        </authorList>
    </citation>
    <scope>NUCLEOTIDE SEQUENCE [LARGE SCALE GENOMIC DNA]</scope>
    <source>
        <strain evidence="3">cv. SW 3</strain>
        <tissue evidence="2">Leaf</tissue>
    </source>
</reference>
<feature type="region of interest" description="Disordered" evidence="1">
    <location>
        <begin position="98"/>
        <end position="124"/>
    </location>
</feature>
<sequence length="124" mass="13726">MLSIPSDFDETDAMFLEFIEDLNNPAEGSSSVGDNLGESNASTPKVGALCSHQWKDSDIASPWHREAYFVAHCSLQPGDRQSNAETLVPTYPRWFSTTLQGRDMQNRASKKALIRDPSSSPARH</sequence>
<organism evidence="2 3">
    <name type="scientific">Cucumis melo var. makuwa</name>
    <name type="common">Oriental melon</name>
    <dbReference type="NCBI Taxonomy" id="1194695"/>
    <lineage>
        <taxon>Eukaryota</taxon>
        <taxon>Viridiplantae</taxon>
        <taxon>Streptophyta</taxon>
        <taxon>Embryophyta</taxon>
        <taxon>Tracheophyta</taxon>
        <taxon>Spermatophyta</taxon>
        <taxon>Magnoliopsida</taxon>
        <taxon>eudicotyledons</taxon>
        <taxon>Gunneridae</taxon>
        <taxon>Pentapetalae</taxon>
        <taxon>rosids</taxon>
        <taxon>fabids</taxon>
        <taxon>Cucurbitales</taxon>
        <taxon>Cucurbitaceae</taxon>
        <taxon>Benincaseae</taxon>
        <taxon>Cucumis</taxon>
    </lineage>
</organism>
<evidence type="ECO:0000313" key="3">
    <source>
        <dbReference type="Proteomes" id="UP000321393"/>
    </source>
</evidence>
<comment type="caution">
    <text evidence="2">The sequence shown here is derived from an EMBL/GenBank/DDBJ whole genome shotgun (WGS) entry which is preliminary data.</text>
</comment>
<accession>A0A5A7UQ12</accession>
<gene>
    <name evidence="2" type="ORF">E6C27_scaffold222G00220</name>
</gene>
<name>A0A5A7UQ12_CUCMM</name>